<dbReference type="InterPro" id="IPR036388">
    <property type="entry name" value="WH-like_DNA-bd_sf"/>
</dbReference>
<name>A0A5C0B0N9_9BURK</name>
<dbReference type="RefSeq" id="WP_148814990.1">
    <property type="nucleotide sequence ID" value="NZ_CP043046.1"/>
</dbReference>
<accession>A0A5C0B0N9</accession>
<sequence length="210" mass="23596">MEYRTKEEQVADYLRERIISGVYPRGSRLKQAEIAEQLHLSITPVREALKLLAAEGYVSGDSYRGARVVPFDAGASAEILQLRLLLESQLVRGAMEKITTEHMAGLRALADEFANAFSTGDRASARGVNYRFHRYFYDIAEMPQTLHFVQILWARYPFDVINSATDRGKDAVREHEEILQAVSAGDTSTAMLAMRKHIESGWGVLKAMSE</sequence>
<dbReference type="PANTHER" id="PTHR43537">
    <property type="entry name" value="TRANSCRIPTIONAL REGULATOR, GNTR FAMILY"/>
    <property type="match status" value="1"/>
</dbReference>
<evidence type="ECO:0000256" key="3">
    <source>
        <dbReference type="ARBA" id="ARBA00023163"/>
    </source>
</evidence>
<dbReference type="Gene3D" id="1.20.120.530">
    <property type="entry name" value="GntR ligand-binding domain-like"/>
    <property type="match status" value="1"/>
</dbReference>
<dbReference type="PANTHER" id="PTHR43537:SF5">
    <property type="entry name" value="UXU OPERON TRANSCRIPTIONAL REGULATOR"/>
    <property type="match status" value="1"/>
</dbReference>
<evidence type="ECO:0000313" key="6">
    <source>
        <dbReference type="Proteomes" id="UP000325161"/>
    </source>
</evidence>
<keyword evidence="2" id="KW-0238">DNA-binding</keyword>
<feature type="domain" description="HTH gntR-type" evidence="4">
    <location>
        <begin position="4"/>
        <end position="71"/>
    </location>
</feature>
<dbReference type="Pfam" id="PF00392">
    <property type="entry name" value="GntR"/>
    <property type="match status" value="1"/>
</dbReference>
<protein>
    <submittedName>
        <fullName evidence="5">GntR family transcriptional regulator</fullName>
    </submittedName>
</protein>
<keyword evidence="6" id="KW-1185">Reference proteome</keyword>
<dbReference type="EMBL" id="CP043046">
    <property type="protein sequence ID" value="QEI06411.1"/>
    <property type="molecule type" value="Genomic_DNA"/>
</dbReference>
<dbReference type="GO" id="GO:0003677">
    <property type="term" value="F:DNA binding"/>
    <property type="evidence" value="ECO:0007669"/>
    <property type="project" value="UniProtKB-KW"/>
</dbReference>
<evidence type="ECO:0000256" key="1">
    <source>
        <dbReference type="ARBA" id="ARBA00023015"/>
    </source>
</evidence>
<dbReference type="InterPro" id="IPR036390">
    <property type="entry name" value="WH_DNA-bd_sf"/>
</dbReference>
<evidence type="ECO:0000259" key="4">
    <source>
        <dbReference type="PROSITE" id="PS50949"/>
    </source>
</evidence>
<evidence type="ECO:0000256" key="2">
    <source>
        <dbReference type="ARBA" id="ARBA00023125"/>
    </source>
</evidence>
<dbReference type="SUPFAM" id="SSF46785">
    <property type="entry name" value="Winged helix' DNA-binding domain"/>
    <property type="match status" value="1"/>
</dbReference>
<proteinExistence type="predicted"/>
<organism evidence="5 6">
    <name type="scientific">Pigmentiphaga aceris</name>
    <dbReference type="NCBI Taxonomy" id="1940612"/>
    <lineage>
        <taxon>Bacteria</taxon>
        <taxon>Pseudomonadati</taxon>
        <taxon>Pseudomonadota</taxon>
        <taxon>Betaproteobacteria</taxon>
        <taxon>Burkholderiales</taxon>
        <taxon>Alcaligenaceae</taxon>
        <taxon>Pigmentiphaga</taxon>
    </lineage>
</organism>
<evidence type="ECO:0000313" key="5">
    <source>
        <dbReference type="EMBL" id="QEI06411.1"/>
    </source>
</evidence>
<dbReference type="InterPro" id="IPR011711">
    <property type="entry name" value="GntR_C"/>
</dbReference>
<dbReference type="CDD" id="cd07377">
    <property type="entry name" value="WHTH_GntR"/>
    <property type="match status" value="1"/>
</dbReference>
<dbReference type="InterPro" id="IPR000524">
    <property type="entry name" value="Tscrpt_reg_HTH_GntR"/>
</dbReference>
<keyword evidence="1" id="KW-0805">Transcription regulation</keyword>
<dbReference type="SUPFAM" id="SSF48008">
    <property type="entry name" value="GntR ligand-binding domain-like"/>
    <property type="match status" value="1"/>
</dbReference>
<dbReference type="OrthoDB" id="9799812at2"/>
<dbReference type="Pfam" id="PF07729">
    <property type="entry name" value="FCD"/>
    <property type="match status" value="1"/>
</dbReference>
<gene>
    <name evidence="5" type="ORF">FXN63_11655</name>
</gene>
<dbReference type="InterPro" id="IPR008920">
    <property type="entry name" value="TF_FadR/GntR_C"/>
</dbReference>
<dbReference type="Proteomes" id="UP000325161">
    <property type="component" value="Chromosome"/>
</dbReference>
<dbReference type="SMART" id="SM00345">
    <property type="entry name" value="HTH_GNTR"/>
    <property type="match status" value="1"/>
</dbReference>
<dbReference type="SMART" id="SM00895">
    <property type="entry name" value="FCD"/>
    <property type="match status" value="1"/>
</dbReference>
<dbReference type="PROSITE" id="PS50949">
    <property type="entry name" value="HTH_GNTR"/>
    <property type="match status" value="1"/>
</dbReference>
<reference evidence="5 6" key="1">
    <citation type="submission" date="2019-08" db="EMBL/GenBank/DDBJ databases">
        <title>Amphibian skin-associated Pigmentiphaga: genome sequence and occurrence across geography and hosts.</title>
        <authorList>
            <person name="Bletz M.C."/>
            <person name="Bunk B."/>
            <person name="Sproeer C."/>
            <person name="Biwer P."/>
            <person name="Reiter S."/>
            <person name="Rabemananjara F.C.E."/>
            <person name="Schulz S."/>
            <person name="Overmann J."/>
            <person name="Vences M."/>
        </authorList>
    </citation>
    <scope>NUCLEOTIDE SEQUENCE [LARGE SCALE GENOMIC DNA]</scope>
    <source>
        <strain evidence="5 6">Mada1488</strain>
    </source>
</reference>
<dbReference type="KEGG" id="pacr:FXN63_11655"/>
<dbReference type="AlphaFoldDB" id="A0A5C0B0N9"/>
<dbReference type="Gene3D" id="1.10.10.10">
    <property type="entry name" value="Winged helix-like DNA-binding domain superfamily/Winged helix DNA-binding domain"/>
    <property type="match status" value="1"/>
</dbReference>
<keyword evidence="3" id="KW-0804">Transcription</keyword>
<dbReference type="GO" id="GO:0003700">
    <property type="term" value="F:DNA-binding transcription factor activity"/>
    <property type="evidence" value="ECO:0007669"/>
    <property type="project" value="InterPro"/>
</dbReference>